<sequence>MKIAFTTILTFMMSASAFAQSFKSDQLKFERVKTAYDEKWAALQQEIDRHQPGGVFSMFIAAYKSEGKLELWLKTNKQSHYSLFKTYNFSAHSGTLGPKVKEGDLQTPEGFYHINVFNPQSTYYLSLGLDYPNAVDLSRSGSNKPGGDIYIHGKEVTIGCIPLTDDKIKEVYVLATEARNNGQQQIPVYIFPFKMTVENRKAKQATFPQYTAFWTSLQPGYDYLQKYKNPPPIKIINGGYHLSK</sequence>
<keyword evidence="11" id="KW-1185">Reference proteome</keyword>
<dbReference type="PROSITE" id="PS52029">
    <property type="entry name" value="LD_TPASE"/>
    <property type="match status" value="1"/>
</dbReference>
<keyword evidence="5 7" id="KW-0573">Peptidoglycan synthesis</keyword>
<gene>
    <name evidence="10" type="ORF">B0O44_1062</name>
</gene>
<keyword evidence="3" id="KW-0808">Transferase</keyword>
<comment type="pathway">
    <text evidence="1 7">Cell wall biogenesis; peptidoglycan biosynthesis.</text>
</comment>
<feature type="signal peptide" evidence="8">
    <location>
        <begin position="1"/>
        <end position="19"/>
    </location>
</feature>
<dbReference type="GO" id="GO:0004180">
    <property type="term" value="F:carboxypeptidase activity"/>
    <property type="evidence" value="ECO:0007669"/>
    <property type="project" value="UniProtKB-ARBA"/>
</dbReference>
<dbReference type="GO" id="GO:0009252">
    <property type="term" value="P:peptidoglycan biosynthetic process"/>
    <property type="evidence" value="ECO:0007669"/>
    <property type="project" value="UniProtKB-UniPathway"/>
</dbReference>
<dbReference type="GO" id="GO:0071555">
    <property type="term" value="P:cell wall organization"/>
    <property type="evidence" value="ECO:0007669"/>
    <property type="project" value="UniProtKB-UniRule"/>
</dbReference>
<feature type="active site" description="Proton donor/acceptor" evidence="7">
    <location>
        <position position="152"/>
    </location>
</feature>
<dbReference type="GO" id="GO:0008360">
    <property type="term" value="P:regulation of cell shape"/>
    <property type="evidence" value="ECO:0007669"/>
    <property type="project" value="UniProtKB-UniRule"/>
</dbReference>
<feature type="active site" description="Nucleophile" evidence="7">
    <location>
        <position position="160"/>
    </location>
</feature>
<dbReference type="PANTHER" id="PTHR36699">
    <property type="entry name" value="LD-TRANSPEPTIDASE"/>
    <property type="match status" value="1"/>
</dbReference>
<dbReference type="InterPro" id="IPR038063">
    <property type="entry name" value="Transpep_catalytic_dom"/>
</dbReference>
<evidence type="ECO:0000259" key="9">
    <source>
        <dbReference type="PROSITE" id="PS52029"/>
    </source>
</evidence>
<evidence type="ECO:0000256" key="3">
    <source>
        <dbReference type="ARBA" id="ARBA00022679"/>
    </source>
</evidence>
<evidence type="ECO:0000256" key="1">
    <source>
        <dbReference type="ARBA" id="ARBA00004752"/>
    </source>
</evidence>
<dbReference type="GO" id="GO:0016740">
    <property type="term" value="F:transferase activity"/>
    <property type="evidence" value="ECO:0007669"/>
    <property type="project" value="UniProtKB-KW"/>
</dbReference>
<comment type="similarity">
    <text evidence="2">Belongs to the YkuD family.</text>
</comment>
<dbReference type="AlphaFoldDB" id="A0A318U9R7"/>
<evidence type="ECO:0000256" key="4">
    <source>
        <dbReference type="ARBA" id="ARBA00022960"/>
    </source>
</evidence>
<dbReference type="Proteomes" id="UP000248198">
    <property type="component" value="Unassembled WGS sequence"/>
</dbReference>
<dbReference type="PANTHER" id="PTHR36699:SF1">
    <property type="entry name" value="L,D-TRANSPEPTIDASE YAFK-RELATED"/>
    <property type="match status" value="1"/>
</dbReference>
<protein>
    <submittedName>
        <fullName evidence="10">L,D-transpeptidase-like protein</fullName>
    </submittedName>
</protein>
<accession>A0A318U9R7</accession>
<evidence type="ECO:0000256" key="6">
    <source>
        <dbReference type="ARBA" id="ARBA00023316"/>
    </source>
</evidence>
<evidence type="ECO:0000256" key="5">
    <source>
        <dbReference type="ARBA" id="ARBA00022984"/>
    </source>
</evidence>
<dbReference type="SUPFAM" id="SSF141523">
    <property type="entry name" value="L,D-transpeptidase catalytic domain-like"/>
    <property type="match status" value="1"/>
</dbReference>
<keyword evidence="6 7" id="KW-0961">Cell wall biogenesis/degradation</keyword>
<evidence type="ECO:0000313" key="11">
    <source>
        <dbReference type="Proteomes" id="UP000248198"/>
    </source>
</evidence>
<evidence type="ECO:0000256" key="2">
    <source>
        <dbReference type="ARBA" id="ARBA00005992"/>
    </source>
</evidence>
<dbReference type="Pfam" id="PF03734">
    <property type="entry name" value="YkuD"/>
    <property type="match status" value="1"/>
</dbReference>
<feature type="domain" description="L,D-TPase catalytic" evidence="9">
    <location>
        <begin position="58"/>
        <end position="191"/>
    </location>
</feature>
<dbReference type="UniPathway" id="UPA00219"/>
<dbReference type="InterPro" id="IPR005490">
    <property type="entry name" value="LD_TPept_cat_dom"/>
</dbReference>
<dbReference type="OrthoDB" id="9809748at2"/>
<dbReference type="EMBL" id="QKLU01000006">
    <property type="protein sequence ID" value="PYF72353.1"/>
    <property type="molecule type" value="Genomic_DNA"/>
</dbReference>
<dbReference type="RefSeq" id="WP_110833065.1">
    <property type="nucleotide sequence ID" value="NZ_QKLU01000006.1"/>
</dbReference>
<dbReference type="CDD" id="cd16913">
    <property type="entry name" value="YkuD_like"/>
    <property type="match status" value="1"/>
</dbReference>
<keyword evidence="8" id="KW-0732">Signal</keyword>
<proteinExistence type="inferred from homology"/>
<evidence type="ECO:0000256" key="8">
    <source>
        <dbReference type="SAM" id="SignalP"/>
    </source>
</evidence>
<reference evidence="10 11" key="1">
    <citation type="submission" date="2018-06" db="EMBL/GenBank/DDBJ databases">
        <title>Genomic Encyclopedia of Archaeal and Bacterial Type Strains, Phase II (KMG-II): from individual species to whole genera.</title>
        <authorList>
            <person name="Goeker M."/>
        </authorList>
    </citation>
    <scope>NUCLEOTIDE SEQUENCE [LARGE SCALE GENOMIC DNA]</scope>
    <source>
        <strain evidence="10 11">DSM 27372</strain>
    </source>
</reference>
<feature type="chain" id="PRO_5016330020" evidence="8">
    <location>
        <begin position="20"/>
        <end position="244"/>
    </location>
</feature>
<organism evidence="10 11">
    <name type="scientific">Pedobacter nutrimenti</name>
    <dbReference type="NCBI Taxonomy" id="1241337"/>
    <lineage>
        <taxon>Bacteria</taxon>
        <taxon>Pseudomonadati</taxon>
        <taxon>Bacteroidota</taxon>
        <taxon>Sphingobacteriia</taxon>
        <taxon>Sphingobacteriales</taxon>
        <taxon>Sphingobacteriaceae</taxon>
        <taxon>Pedobacter</taxon>
    </lineage>
</organism>
<evidence type="ECO:0000313" key="10">
    <source>
        <dbReference type="EMBL" id="PYF72353.1"/>
    </source>
</evidence>
<name>A0A318U9R7_9SPHI</name>
<evidence type="ECO:0000256" key="7">
    <source>
        <dbReference type="PROSITE-ProRule" id="PRU01373"/>
    </source>
</evidence>
<keyword evidence="4 7" id="KW-0133">Cell shape</keyword>
<comment type="caution">
    <text evidence="10">The sequence shown here is derived from an EMBL/GenBank/DDBJ whole genome shotgun (WGS) entry which is preliminary data.</text>
</comment>